<dbReference type="SMART" id="SM00248">
    <property type="entry name" value="ANK"/>
    <property type="match status" value="4"/>
</dbReference>
<evidence type="ECO:0000256" key="1">
    <source>
        <dbReference type="ARBA" id="ARBA00022737"/>
    </source>
</evidence>
<gene>
    <name evidence="4" type="ORF">BDV28DRAFT_145445</name>
</gene>
<dbReference type="PANTHER" id="PTHR24180:SF45">
    <property type="entry name" value="POLY [ADP-RIBOSE] POLYMERASE TANKYRASE"/>
    <property type="match status" value="1"/>
</dbReference>
<dbReference type="Proteomes" id="UP000327118">
    <property type="component" value="Unassembled WGS sequence"/>
</dbReference>
<dbReference type="PROSITE" id="PS50088">
    <property type="entry name" value="ANK_REPEAT"/>
    <property type="match status" value="1"/>
</dbReference>
<evidence type="ECO:0000313" key="4">
    <source>
        <dbReference type="EMBL" id="KAE8356100.1"/>
    </source>
</evidence>
<evidence type="ECO:0000256" key="3">
    <source>
        <dbReference type="PROSITE-ProRule" id="PRU00023"/>
    </source>
</evidence>
<protein>
    <submittedName>
        <fullName evidence="4">Ankyrin repeat-containing domain protein</fullName>
    </submittedName>
</protein>
<name>A0A5N6ZIW4_9EURO</name>
<dbReference type="InterPro" id="IPR051637">
    <property type="entry name" value="Ank_repeat_dom-contain_49"/>
</dbReference>
<sequence length="292" mass="32360">MREMNQQDLRDNLLTAASGGKPSVVRYLLEKGAPIDRQVTYYASKSGCVEVLQALQDHGWKVNDPTISGTTVLALAVEDEHMVRWLLSQGADPNRGAPLIGKGAVAESVPDSMDVINAAAAKASVAVMELLISHGARLGQATPLHAAAWSNLKPDSDRIPMIEFLLRTGLDINCVDHVRGPYCRGRPLDYAVMAENTRIVEYLLERGATFHPKSFWSLRKELPARNRELAGILDRYAGFQEGFGFGIAPVVRRYVPRHQRSDSDVLWLHGRLEDTRLSVAEKLILDMPLQRT</sequence>
<evidence type="ECO:0000313" key="5">
    <source>
        <dbReference type="Proteomes" id="UP000327118"/>
    </source>
</evidence>
<dbReference type="OrthoDB" id="194358at2759"/>
<dbReference type="AlphaFoldDB" id="A0A5N6ZIW4"/>
<feature type="repeat" description="ANK" evidence="3">
    <location>
        <begin position="139"/>
        <end position="177"/>
    </location>
</feature>
<dbReference type="SUPFAM" id="SSF48403">
    <property type="entry name" value="Ankyrin repeat"/>
    <property type="match status" value="1"/>
</dbReference>
<proteinExistence type="predicted"/>
<dbReference type="Pfam" id="PF00023">
    <property type="entry name" value="Ank"/>
    <property type="match status" value="1"/>
</dbReference>
<accession>A0A5N6ZIW4</accession>
<dbReference type="InterPro" id="IPR002110">
    <property type="entry name" value="Ankyrin_rpt"/>
</dbReference>
<dbReference type="InterPro" id="IPR036770">
    <property type="entry name" value="Ankyrin_rpt-contain_sf"/>
</dbReference>
<evidence type="ECO:0000256" key="2">
    <source>
        <dbReference type="ARBA" id="ARBA00023043"/>
    </source>
</evidence>
<dbReference type="Pfam" id="PF12796">
    <property type="entry name" value="Ank_2"/>
    <property type="match status" value="1"/>
</dbReference>
<dbReference type="PANTHER" id="PTHR24180">
    <property type="entry name" value="CYCLIN-DEPENDENT KINASE INHIBITOR 2C-RELATED"/>
    <property type="match status" value="1"/>
</dbReference>
<keyword evidence="1" id="KW-0677">Repeat</keyword>
<dbReference type="EMBL" id="ML739042">
    <property type="protein sequence ID" value="KAE8356100.1"/>
    <property type="molecule type" value="Genomic_DNA"/>
</dbReference>
<dbReference type="Gene3D" id="1.25.40.20">
    <property type="entry name" value="Ankyrin repeat-containing domain"/>
    <property type="match status" value="1"/>
</dbReference>
<organism evidence="4 5">
    <name type="scientific">Aspergillus coremiiformis</name>
    <dbReference type="NCBI Taxonomy" id="138285"/>
    <lineage>
        <taxon>Eukaryota</taxon>
        <taxon>Fungi</taxon>
        <taxon>Dikarya</taxon>
        <taxon>Ascomycota</taxon>
        <taxon>Pezizomycotina</taxon>
        <taxon>Eurotiomycetes</taxon>
        <taxon>Eurotiomycetidae</taxon>
        <taxon>Eurotiales</taxon>
        <taxon>Aspergillaceae</taxon>
        <taxon>Aspergillus</taxon>
        <taxon>Aspergillus subgen. Circumdati</taxon>
    </lineage>
</organism>
<keyword evidence="2 3" id="KW-0040">ANK repeat</keyword>
<keyword evidence="5" id="KW-1185">Reference proteome</keyword>
<reference evidence="5" key="1">
    <citation type="submission" date="2019-04" db="EMBL/GenBank/DDBJ databases">
        <title>Friends and foes A comparative genomics studyof 23 Aspergillus species from section Flavi.</title>
        <authorList>
            <consortium name="DOE Joint Genome Institute"/>
            <person name="Kjaerbolling I."/>
            <person name="Vesth T."/>
            <person name="Frisvad J.C."/>
            <person name="Nybo J.L."/>
            <person name="Theobald S."/>
            <person name="Kildgaard S."/>
            <person name="Isbrandt T."/>
            <person name="Kuo A."/>
            <person name="Sato A."/>
            <person name="Lyhne E.K."/>
            <person name="Kogle M.E."/>
            <person name="Wiebenga A."/>
            <person name="Kun R.S."/>
            <person name="Lubbers R.J."/>
            <person name="Makela M.R."/>
            <person name="Barry K."/>
            <person name="Chovatia M."/>
            <person name="Clum A."/>
            <person name="Daum C."/>
            <person name="Haridas S."/>
            <person name="He G."/>
            <person name="LaButti K."/>
            <person name="Lipzen A."/>
            <person name="Mondo S."/>
            <person name="Riley R."/>
            <person name="Salamov A."/>
            <person name="Simmons B.A."/>
            <person name="Magnuson J.K."/>
            <person name="Henrissat B."/>
            <person name="Mortensen U.H."/>
            <person name="Larsen T.O."/>
            <person name="Devries R.P."/>
            <person name="Grigoriev I.V."/>
            <person name="Machida M."/>
            <person name="Baker S.E."/>
            <person name="Andersen M.R."/>
        </authorList>
    </citation>
    <scope>NUCLEOTIDE SEQUENCE [LARGE SCALE GENOMIC DNA]</scope>
    <source>
        <strain evidence="5">CBS 553.77</strain>
    </source>
</reference>